<proteinExistence type="predicted"/>
<keyword evidence="3" id="KW-1185">Reference proteome</keyword>
<dbReference type="OrthoDB" id="372058at2157"/>
<dbReference type="RefSeq" id="WP_112094341.1">
    <property type="nucleotide sequence ID" value="NZ_QLOE01000009.1"/>
</dbReference>
<dbReference type="Proteomes" id="UP000249782">
    <property type="component" value="Unassembled WGS sequence"/>
</dbReference>
<comment type="caution">
    <text evidence="2">The sequence shown here is derived from an EMBL/GenBank/DDBJ whole genome shotgun (WGS) entry which is preliminary data.</text>
</comment>
<protein>
    <recommendedName>
        <fullName evidence="1">Rhodanese domain-containing protein</fullName>
    </recommendedName>
</protein>
<accession>A0A328PAQ4</accession>
<evidence type="ECO:0000313" key="3">
    <source>
        <dbReference type="Proteomes" id="UP000249782"/>
    </source>
</evidence>
<dbReference type="InterPro" id="IPR001763">
    <property type="entry name" value="Rhodanese-like_dom"/>
</dbReference>
<dbReference type="PROSITE" id="PS50206">
    <property type="entry name" value="RHODANESE_3"/>
    <property type="match status" value="1"/>
</dbReference>
<dbReference type="AlphaFoldDB" id="A0A328PAQ4"/>
<organism evidence="2 3">
    <name type="scientific">Methanothermobacter tenebrarum</name>
    <dbReference type="NCBI Taxonomy" id="680118"/>
    <lineage>
        <taxon>Archaea</taxon>
        <taxon>Methanobacteriati</taxon>
        <taxon>Methanobacteriota</taxon>
        <taxon>Methanomada group</taxon>
        <taxon>Methanobacteria</taxon>
        <taxon>Methanobacteriales</taxon>
        <taxon>Methanobacteriaceae</taxon>
        <taxon>Methanothermobacter</taxon>
    </lineage>
</organism>
<dbReference type="EMBL" id="QLOE01000009">
    <property type="protein sequence ID" value="RAO78690.1"/>
    <property type="molecule type" value="Genomic_DNA"/>
</dbReference>
<sequence length="350" mass="41443">MKVYSDTKIYIVAPAGTATGGPELLHQLGYHLRNDLNLNAYMFYQPSDHPDPVHEAYEMYRVPYVDEIKDSERNIIIVPELFQLMKVMDAYTNIRKIIWWLSVDNFYISKFGKDSPFKSYFYMLINNFAYRFFNKEIFDIPNIAMEHYQRYNLNNDKTVVTADLHLVQSYYAMKHLKDQGFSNVEYLSDYINEKFLKKEINLDRKEDLVVYNPRKGYRFTSKLIKRLKNYNFKLKAIENMSREEVLETLEKAKVYIDFGNHPGKDRLPREAAMMGCCIIVGKKGSAKFNDLPIPAKFKLDTNENINTIIKSIVDCVENYNKNFPKFEDYREIIKEEPLKFKKDLARIFKV</sequence>
<feature type="domain" description="Rhodanese" evidence="1">
    <location>
        <begin position="148"/>
        <end position="199"/>
    </location>
</feature>
<name>A0A328PAQ4_9EURY</name>
<evidence type="ECO:0000313" key="2">
    <source>
        <dbReference type="EMBL" id="RAO78690.1"/>
    </source>
</evidence>
<gene>
    <name evidence="2" type="ORF">DPC56_06870</name>
</gene>
<reference evidence="2 3" key="1">
    <citation type="submission" date="2018-06" db="EMBL/GenBank/DDBJ databases">
        <title>Draft genome sequence of hyperthermophilic methanogen Methanothermobacter tenebrarum sp. MCM-B 1447.</title>
        <authorList>
            <person name="Pore S.D."/>
            <person name="Dagar S."/>
            <person name="Dhakephalkar P.K."/>
        </authorList>
    </citation>
    <scope>NUCLEOTIDE SEQUENCE [LARGE SCALE GENOMIC DNA]</scope>
    <source>
        <strain evidence="2 3">MCM B 1447</strain>
    </source>
</reference>
<evidence type="ECO:0000259" key="1">
    <source>
        <dbReference type="PROSITE" id="PS50206"/>
    </source>
</evidence>